<dbReference type="Pfam" id="PF10935">
    <property type="entry name" value="DUF2637"/>
    <property type="match status" value="1"/>
</dbReference>
<reference evidence="3 4" key="1">
    <citation type="submission" date="2019-04" db="EMBL/GenBank/DDBJ databases">
        <title>Streptomyces oryziradicis sp. nov., a novel actinomycete isolated from rhizosphere soil of rice (Oryza sativa L.).</title>
        <authorList>
            <person name="Li C."/>
        </authorList>
    </citation>
    <scope>NUCLEOTIDE SEQUENCE [LARGE SCALE GENOMIC DNA]</scope>
    <source>
        <strain evidence="3 4">NEAU-C40</strain>
    </source>
</reference>
<protein>
    <submittedName>
        <fullName evidence="3">DUF2637 domain-containing protein</fullName>
    </submittedName>
</protein>
<organism evidence="3 4">
    <name type="scientific">Actinacidiphila oryziradicis</name>
    <dbReference type="NCBI Taxonomy" id="2571141"/>
    <lineage>
        <taxon>Bacteria</taxon>
        <taxon>Bacillati</taxon>
        <taxon>Actinomycetota</taxon>
        <taxon>Actinomycetes</taxon>
        <taxon>Kitasatosporales</taxon>
        <taxon>Streptomycetaceae</taxon>
        <taxon>Actinacidiphila</taxon>
    </lineage>
</organism>
<feature type="transmembrane region" description="Helical" evidence="2">
    <location>
        <begin position="67"/>
        <end position="84"/>
    </location>
</feature>
<keyword evidence="4" id="KW-1185">Reference proteome</keyword>
<evidence type="ECO:0000256" key="1">
    <source>
        <dbReference type="SAM" id="MobiDB-lite"/>
    </source>
</evidence>
<keyword evidence="2" id="KW-0472">Membrane</keyword>
<accession>A0A4U0RSC9</accession>
<comment type="caution">
    <text evidence="3">The sequence shown here is derived from an EMBL/GenBank/DDBJ whole genome shotgun (WGS) entry which is preliminary data.</text>
</comment>
<keyword evidence="2" id="KW-1133">Transmembrane helix</keyword>
<proteinExistence type="predicted"/>
<evidence type="ECO:0000256" key="2">
    <source>
        <dbReference type="SAM" id="Phobius"/>
    </source>
</evidence>
<feature type="region of interest" description="Disordered" evidence="1">
    <location>
        <begin position="243"/>
        <end position="273"/>
    </location>
</feature>
<feature type="transmembrane region" description="Helical" evidence="2">
    <location>
        <begin position="122"/>
        <end position="143"/>
    </location>
</feature>
<gene>
    <name evidence="3" type="ORF">FCI23_47350</name>
</gene>
<evidence type="ECO:0000313" key="4">
    <source>
        <dbReference type="Proteomes" id="UP000305778"/>
    </source>
</evidence>
<evidence type="ECO:0000313" key="3">
    <source>
        <dbReference type="EMBL" id="TJZ98991.1"/>
    </source>
</evidence>
<sequence>MPPARPRGSDAVTVGDSPRQLGWGAQRAIATVAAVLTLALTAVAFWLSYAHLHDLAGRHQLHGGRAWAWPATVDLFIAIGELLVLRASLAARTDAFAVALTAVGSIGSIALNVAAAGAEAGVLDYVVAAVPPVAALLAFGALMRQIHGHLAASSVLGPVNAAEKVDVVTAEPTPPVPVVSPSLPVSAADATRQNILTVAVKAKPRDGEQSPHRVRSEEIVRSLYDSLGGRRPGTRHIVSAFRQEGLPASDGTARETRKRVEAVEPELKLLPPA</sequence>
<keyword evidence="2" id="KW-0812">Transmembrane</keyword>
<name>A0A4U0RSC9_9ACTN</name>
<dbReference type="EMBL" id="SUMC01000120">
    <property type="protein sequence ID" value="TJZ98991.1"/>
    <property type="molecule type" value="Genomic_DNA"/>
</dbReference>
<dbReference type="OrthoDB" id="4225350at2"/>
<feature type="transmembrane region" description="Helical" evidence="2">
    <location>
        <begin position="96"/>
        <end position="116"/>
    </location>
</feature>
<dbReference type="AlphaFoldDB" id="A0A4U0RSC9"/>
<dbReference type="Proteomes" id="UP000305778">
    <property type="component" value="Unassembled WGS sequence"/>
</dbReference>
<feature type="compositionally biased region" description="Basic and acidic residues" evidence="1">
    <location>
        <begin position="252"/>
        <end position="267"/>
    </location>
</feature>
<dbReference type="InterPro" id="IPR021235">
    <property type="entry name" value="DUF2637"/>
</dbReference>
<feature type="transmembrane region" description="Helical" evidence="2">
    <location>
        <begin position="28"/>
        <end position="47"/>
    </location>
</feature>